<dbReference type="GO" id="GO:0006508">
    <property type="term" value="P:proteolysis"/>
    <property type="evidence" value="ECO:0007669"/>
    <property type="project" value="UniProtKB-KW"/>
</dbReference>
<dbReference type="PROSITE" id="PS51858">
    <property type="entry name" value="PPPDE"/>
    <property type="match status" value="1"/>
</dbReference>
<dbReference type="Gene3D" id="3.90.1720.30">
    <property type="entry name" value="PPPDE domains"/>
    <property type="match status" value="1"/>
</dbReference>
<keyword evidence="2" id="KW-0645">Protease</keyword>
<proteinExistence type="inferred from homology"/>
<comment type="caution">
    <text evidence="5">The sequence shown here is derived from an EMBL/GenBank/DDBJ whole genome shotgun (WGS) entry which is preliminary data.</text>
</comment>
<evidence type="ECO:0000313" key="6">
    <source>
        <dbReference type="Proteomes" id="UP001516023"/>
    </source>
</evidence>
<keyword evidence="6" id="KW-1185">Reference proteome</keyword>
<dbReference type="InterPro" id="IPR011989">
    <property type="entry name" value="ARM-like"/>
</dbReference>
<dbReference type="EMBL" id="JABMIG020000011">
    <property type="protein sequence ID" value="KAL3803859.1"/>
    <property type="molecule type" value="Genomic_DNA"/>
</dbReference>
<protein>
    <recommendedName>
        <fullName evidence="4">PPPDE domain-containing protein</fullName>
    </recommendedName>
</protein>
<evidence type="ECO:0000259" key="4">
    <source>
        <dbReference type="PROSITE" id="PS51858"/>
    </source>
</evidence>
<dbReference type="SMART" id="SM01179">
    <property type="entry name" value="DUF862"/>
    <property type="match status" value="1"/>
</dbReference>
<comment type="similarity">
    <text evidence="1">Belongs to the DeSI family.</text>
</comment>
<evidence type="ECO:0000256" key="1">
    <source>
        <dbReference type="ARBA" id="ARBA00008140"/>
    </source>
</evidence>
<dbReference type="PANTHER" id="PTHR12378">
    <property type="entry name" value="DESUMOYLATING ISOPEPTIDASE"/>
    <property type="match status" value="1"/>
</dbReference>
<keyword evidence="3" id="KW-0378">Hydrolase</keyword>
<dbReference type="AlphaFoldDB" id="A0ABD3QU03"/>
<reference evidence="5 6" key="1">
    <citation type="journal article" date="2020" name="G3 (Bethesda)">
        <title>Improved Reference Genome for Cyclotella cryptica CCMP332, a Model for Cell Wall Morphogenesis, Salinity Adaptation, and Lipid Production in Diatoms (Bacillariophyta).</title>
        <authorList>
            <person name="Roberts W.R."/>
            <person name="Downey K.M."/>
            <person name="Ruck E.C."/>
            <person name="Traller J.C."/>
            <person name="Alverson A.J."/>
        </authorList>
    </citation>
    <scope>NUCLEOTIDE SEQUENCE [LARGE SCALE GENOMIC DNA]</scope>
    <source>
        <strain evidence="5 6">CCMP332</strain>
    </source>
</reference>
<dbReference type="InterPro" id="IPR042266">
    <property type="entry name" value="PPPDE_sf"/>
</dbReference>
<evidence type="ECO:0000256" key="2">
    <source>
        <dbReference type="ARBA" id="ARBA00022670"/>
    </source>
</evidence>
<feature type="domain" description="PPPDE" evidence="4">
    <location>
        <begin position="2"/>
        <end position="151"/>
    </location>
</feature>
<sequence>MTEVHLAIYDLSMGMARNLSTQFLGPQHTIDIIPHTGLVVYGREYFFGRGIEWCTPEEFRASRGIHPVEVKLLGRTTTSRSEFEAWCLEQGRNGMFGVESYDLLSRNCNNFCQEAAIHGLRLSNGIPQWILDVPSKFLSSPMGMMMRPILEGMQLTNNAPTNAIRYGGAEAAGVHSVQHRAPPVLSANASAVNPWANLSSASNATLQEEEKVIVEGTPVLDKQTGPLLSTETGVVPACIAKLVAKQDDLPHSSRVNREEEQTSKLLTKLADPKASWTQGELQIVHQHLRSFIQHGVHLSFALMLLRLAVLKHPSCETPNREQCISTQLVAELLLAEDGENKLSLANQSMAFCVLSNAIGSNNEAPTWTRKKDGSGDSDMFLQAIDRALRCGDPTVDGSSSMAHVSLRQSAVAFLYNVARKVAEDGGNGGTEELSEAAMSILIGCIENIGEEKDVTTLKRRFLCLGQLLKSRKFGKTAAGLVGDLGLVDDGFCIAATDQDVNCLAKEVASLLSICKDDA</sequence>
<dbReference type="InterPro" id="IPR008580">
    <property type="entry name" value="PPPDE_dom"/>
</dbReference>
<evidence type="ECO:0000256" key="3">
    <source>
        <dbReference type="ARBA" id="ARBA00022801"/>
    </source>
</evidence>
<evidence type="ECO:0000313" key="5">
    <source>
        <dbReference type="EMBL" id="KAL3803859.1"/>
    </source>
</evidence>
<organism evidence="5 6">
    <name type="scientific">Cyclotella cryptica</name>
    <dbReference type="NCBI Taxonomy" id="29204"/>
    <lineage>
        <taxon>Eukaryota</taxon>
        <taxon>Sar</taxon>
        <taxon>Stramenopiles</taxon>
        <taxon>Ochrophyta</taxon>
        <taxon>Bacillariophyta</taxon>
        <taxon>Coscinodiscophyceae</taxon>
        <taxon>Thalassiosirophycidae</taxon>
        <taxon>Stephanodiscales</taxon>
        <taxon>Stephanodiscaceae</taxon>
        <taxon>Cyclotella</taxon>
    </lineage>
</organism>
<dbReference type="Gene3D" id="1.25.10.10">
    <property type="entry name" value="Leucine-rich Repeat Variant"/>
    <property type="match status" value="1"/>
</dbReference>
<dbReference type="Proteomes" id="UP001516023">
    <property type="component" value="Unassembled WGS sequence"/>
</dbReference>
<dbReference type="GO" id="GO:0008233">
    <property type="term" value="F:peptidase activity"/>
    <property type="evidence" value="ECO:0007669"/>
    <property type="project" value="UniProtKB-KW"/>
</dbReference>
<dbReference type="PANTHER" id="PTHR12378:SF7">
    <property type="entry name" value="DESUMOYLATING ISOPEPTIDASE 1"/>
    <property type="match status" value="1"/>
</dbReference>
<accession>A0ABD3QU03</accession>
<gene>
    <name evidence="5" type="ORF">HJC23_004021</name>
</gene>
<dbReference type="Pfam" id="PF05903">
    <property type="entry name" value="Peptidase_C97"/>
    <property type="match status" value="1"/>
</dbReference>
<name>A0ABD3QU03_9STRA</name>